<dbReference type="GO" id="GO:0050118">
    <property type="term" value="F:N-acetyldiaminopimelate deacetylase activity"/>
    <property type="evidence" value="ECO:0007669"/>
    <property type="project" value="UniProtKB-EC"/>
</dbReference>
<dbReference type="PANTHER" id="PTHR11014">
    <property type="entry name" value="PEPTIDASE M20 FAMILY MEMBER"/>
    <property type="match status" value="1"/>
</dbReference>
<dbReference type="InterPro" id="IPR017439">
    <property type="entry name" value="Amidohydrolase"/>
</dbReference>
<protein>
    <submittedName>
        <fullName evidence="4">N-acetyldiaminopimelate deacetylase</fullName>
        <ecNumber evidence="4">3.5.1.47</ecNumber>
    </submittedName>
</protein>
<organism evidence="4 5">
    <name type="scientific">Exiguobacterium aurantiacum</name>
    <dbReference type="NCBI Taxonomy" id="33987"/>
    <lineage>
        <taxon>Bacteria</taxon>
        <taxon>Bacillati</taxon>
        <taxon>Bacillota</taxon>
        <taxon>Bacilli</taxon>
        <taxon>Bacillales</taxon>
        <taxon>Bacillales Family XII. Incertae Sedis</taxon>
        <taxon>Exiguobacterium</taxon>
    </lineage>
</organism>
<feature type="binding site" evidence="2">
    <location>
        <position position="94"/>
    </location>
    <ligand>
        <name>Mn(2+)</name>
        <dbReference type="ChEBI" id="CHEBI:29035"/>
        <label>2</label>
    </ligand>
</feature>
<dbReference type="PIRSF" id="PIRSF005962">
    <property type="entry name" value="Pept_M20D_amidohydro"/>
    <property type="match status" value="1"/>
</dbReference>
<dbReference type="Pfam" id="PF07687">
    <property type="entry name" value="M20_dimer"/>
    <property type="match status" value="1"/>
</dbReference>
<keyword evidence="2" id="KW-0479">Metal-binding</keyword>
<accession>A0A377FUY0</accession>
<proteinExistence type="predicted"/>
<dbReference type="Gene3D" id="3.30.70.360">
    <property type="match status" value="1"/>
</dbReference>
<dbReference type="STRING" id="1397694.GCA_000702585_02475"/>
<dbReference type="SUPFAM" id="SSF53187">
    <property type="entry name" value="Zn-dependent exopeptidases"/>
    <property type="match status" value="1"/>
</dbReference>
<reference evidence="4 5" key="1">
    <citation type="submission" date="2018-06" db="EMBL/GenBank/DDBJ databases">
        <authorList>
            <consortium name="Pathogen Informatics"/>
            <person name="Doyle S."/>
        </authorList>
    </citation>
    <scope>NUCLEOTIDE SEQUENCE [LARGE SCALE GENOMIC DNA]</scope>
    <source>
        <strain evidence="4 5">NCTC13163</strain>
    </source>
</reference>
<feature type="binding site" evidence="2">
    <location>
        <position position="152"/>
    </location>
    <ligand>
        <name>Mn(2+)</name>
        <dbReference type="ChEBI" id="CHEBI:29035"/>
        <label>2</label>
    </ligand>
</feature>
<feature type="binding site" evidence="2">
    <location>
        <position position="92"/>
    </location>
    <ligand>
        <name>Mn(2+)</name>
        <dbReference type="ChEBI" id="CHEBI:29035"/>
        <label>2</label>
    </ligand>
</feature>
<keyword evidence="1 4" id="KW-0378">Hydrolase</keyword>
<dbReference type="NCBIfam" id="TIGR01891">
    <property type="entry name" value="amidohydrolases"/>
    <property type="match status" value="1"/>
</dbReference>
<feature type="binding site" evidence="2">
    <location>
        <position position="345"/>
    </location>
    <ligand>
        <name>Mn(2+)</name>
        <dbReference type="ChEBI" id="CHEBI:29035"/>
        <label>2</label>
    </ligand>
</feature>
<dbReference type="RefSeq" id="WP_029335527.1">
    <property type="nucleotide sequence ID" value="NZ_UGGP01000001.1"/>
</dbReference>
<dbReference type="FunFam" id="3.30.70.360:FF:000001">
    <property type="entry name" value="N-acetyldiaminopimelate deacetylase"/>
    <property type="match status" value="1"/>
</dbReference>
<keyword evidence="2" id="KW-0464">Manganese</keyword>
<dbReference type="Pfam" id="PF01546">
    <property type="entry name" value="Peptidase_M20"/>
    <property type="match status" value="1"/>
</dbReference>
<dbReference type="CDD" id="cd05670">
    <property type="entry name" value="M20_Acy1_YkuR-like"/>
    <property type="match status" value="1"/>
</dbReference>
<gene>
    <name evidence="4" type="ORF">NCTC13163_01982</name>
</gene>
<dbReference type="InterPro" id="IPR011650">
    <property type="entry name" value="Peptidase_M20_dimer"/>
</dbReference>
<dbReference type="AlphaFoldDB" id="A0A377FUY0"/>
<comment type="cofactor">
    <cofactor evidence="2">
        <name>Mn(2+)</name>
        <dbReference type="ChEBI" id="CHEBI:29035"/>
    </cofactor>
    <text evidence="2">The Mn(2+) ion enhances activity.</text>
</comment>
<feature type="domain" description="Peptidase M20 dimerisation" evidence="3">
    <location>
        <begin position="175"/>
        <end position="267"/>
    </location>
</feature>
<dbReference type="GO" id="GO:0019877">
    <property type="term" value="P:diaminopimelate biosynthetic process"/>
    <property type="evidence" value="ECO:0007669"/>
    <property type="project" value="TreeGrafter"/>
</dbReference>
<dbReference type="Proteomes" id="UP000254060">
    <property type="component" value="Unassembled WGS sequence"/>
</dbReference>
<evidence type="ECO:0000313" key="5">
    <source>
        <dbReference type="Proteomes" id="UP000254060"/>
    </source>
</evidence>
<dbReference type="SUPFAM" id="SSF55031">
    <property type="entry name" value="Bacterial exopeptidase dimerisation domain"/>
    <property type="match status" value="1"/>
</dbReference>
<feature type="binding site" evidence="2">
    <location>
        <position position="126"/>
    </location>
    <ligand>
        <name>Mn(2+)</name>
        <dbReference type="ChEBI" id="CHEBI:29035"/>
        <label>2</label>
    </ligand>
</feature>
<name>A0A377FUY0_9BACL</name>
<sequence length="373" mass="41566">MSWAIDARRQLHLIPERGYEEFKTQATLEQLIRSLESPRVHISHWRTGLFVRVDGLVGEKTIGYRADMDGLPIYEETGLEFASVHEGMMHACGHDVHMAIALGLIKRAVEEPLDHHIVIFFQPAEEGPGGAEPMAMSEMFYHFRPDAMFGLHVAPEYPVGTVASRPGVLFASARELHLTIHGKGGHGAFPHAGIDAVIVQAALIMQLQTIISRNIDPMGSAVISIGKVSAGTKENIIAETAKLDGTIRALSDKEMVVLERRIRQVIAGVEMTYNVHIDLEFGNRYHEVVNDERYLFQFEEAVEEIGYSYKTCVPAMTGEDFGYMLKQVPGFMVWLGVNDMGSGLHQATLNPDERAIDVAIELFDHFFRTAIIK</sequence>
<evidence type="ECO:0000313" key="4">
    <source>
        <dbReference type="EMBL" id="STO08609.1"/>
    </source>
</evidence>
<evidence type="ECO:0000259" key="3">
    <source>
        <dbReference type="Pfam" id="PF07687"/>
    </source>
</evidence>
<dbReference type="OrthoDB" id="9776731at2"/>
<dbReference type="PANTHER" id="PTHR11014:SF98">
    <property type="entry name" value="N-ACETYLDIAMINOPIMELATE DEACETYLASE"/>
    <property type="match status" value="1"/>
</dbReference>
<dbReference type="InterPro" id="IPR002933">
    <property type="entry name" value="Peptidase_M20"/>
</dbReference>
<dbReference type="EC" id="3.5.1.47" evidence="4"/>
<dbReference type="GO" id="GO:0046872">
    <property type="term" value="F:metal ion binding"/>
    <property type="evidence" value="ECO:0007669"/>
    <property type="project" value="UniProtKB-KW"/>
</dbReference>
<dbReference type="Gene3D" id="3.40.630.10">
    <property type="entry name" value="Zn peptidases"/>
    <property type="match status" value="1"/>
</dbReference>
<dbReference type="EMBL" id="UGGP01000001">
    <property type="protein sequence ID" value="STO08609.1"/>
    <property type="molecule type" value="Genomic_DNA"/>
</dbReference>
<dbReference type="InterPro" id="IPR036264">
    <property type="entry name" value="Bact_exopeptidase_dim_dom"/>
</dbReference>
<evidence type="ECO:0000256" key="2">
    <source>
        <dbReference type="PIRSR" id="PIRSR005962-1"/>
    </source>
</evidence>
<evidence type="ECO:0000256" key="1">
    <source>
        <dbReference type="ARBA" id="ARBA00022801"/>
    </source>
</evidence>